<protein>
    <submittedName>
        <fullName evidence="2">Uncharacterized protein</fullName>
    </submittedName>
</protein>
<evidence type="ECO:0000313" key="2">
    <source>
        <dbReference type="EMBL" id="VDD52553.1"/>
    </source>
</evidence>
<accession>A0A3P6F4H5</accession>
<feature type="region of interest" description="Disordered" evidence="1">
    <location>
        <begin position="91"/>
        <end position="124"/>
    </location>
</feature>
<name>A0A3P6F4H5_BRAOL</name>
<dbReference type="AlphaFoldDB" id="A0A3P6F4H5"/>
<gene>
    <name evidence="2" type="ORF">BOLC1T04942H</name>
</gene>
<reference evidence="2" key="1">
    <citation type="submission" date="2018-11" db="EMBL/GenBank/DDBJ databases">
        <authorList>
            <consortium name="Genoscope - CEA"/>
            <person name="William W."/>
        </authorList>
    </citation>
    <scope>NUCLEOTIDE SEQUENCE</scope>
</reference>
<sequence length="124" mass="13148">MSLANTNSELPGLFYSPRSKSILLILDNHLIQAHNSICFIPDILVSDNNPGHDIPGAGAVTIDPSQCVERGIHDNSNRPSNHVMLESLSGTVTEPSDIPISSDMSSAESAEAVCAHSAKKPHHG</sequence>
<dbReference type="EMBL" id="LR031878">
    <property type="protein sequence ID" value="VDD52553.1"/>
    <property type="molecule type" value="Genomic_DNA"/>
</dbReference>
<evidence type="ECO:0000256" key="1">
    <source>
        <dbReference type="SAM" id="MobiDB-lite"/>
    </source>
</evidence>
<proteinExistence type="predicted"/>
<organism evidence="2">
    <name type="scientific">Brassica oleracea</name>
    <name type="common">Wild cabbage</name>
    <dbReference type="NCBI Taxonomy" id="3712"/>
    <lineage>
        <taxon>Eukaryota</taxon>
        <taxon>Viridiplantae</taxon>
        <taxon>Streptophyta</taxon>
        <taxon>Embryophyta</taxon>
        <taxon>Tracheophyta</taxon>
        <taxon>Spermatophyta</taxon>
        <taxon>Magnoliopsida</taxon>
        <taxon>eudicotyledons</taxon>
        <taxon>Gunneridae</taxon>
        <taxon>Pentapetalae</taxon>
        <taxon>rosids</taxon>
        <taxon>malvids</taxon>
        <taxon>Brassicales</taxon>
        <taxon>Brassicaceae</taxon>
        <taxon>Brassiceae</taxon>
        <taxon>Brassica</taxon>
    </lineage>
</organism>
<feature type="compositionally biased region" description="Low complexity" evidence="1">
    <location>
        <begin position="95"/>
        <end position="112"/>
    </location>
</feature>